<dbReference type="AlphaFoldDB" id="A0A5D4H990"/>
<gene>
    <name evidence="1" type="ORF">FY036_00255</name>
</gene>
<reference evidence="1 2" key="2">
    <citation type="submission" date="2019-09" db="EMBL/GenBank/DDBJ databases">
        <title>Mesorhizobium sp. MaA-C15 isolated from Microcystis aeruginosa.</title>
        <authorList>
            <person name="Jeong S.E."/>
            <person name="Jin H.M."/>
            <person name="Jeon C.O."/>
        </authorList>
    </citation>
    <scope>NUCLEOTIDE SEQUENCE [LARGE SCALE GENOMIC DNA]</scope>
    <source>
        <strain evidence="1 2">MaA-C15</strain>
    </source>
</reference>
<dbReference type="EMBL" id="VSZS01000037">
    <property type="protein sequence ID" value="TYR37187.1"/>
    <property type="molecule type" value="Genomic_DNA"/>
</dbReference>
<organism evidence="1 2">
    <name type="scientific">Neoaquamicrobium microcysteis</name>
    <dbReference type="NCBI Taxonomy" id="2682781"/>
    <lineage>
        <taxon>Bacteria</taxon>
        <taxon>Pseudomonadati</taxon>
        <taxon>Pseudomonadota</taxon>
        <taxon>Alphaproteobacteria</taxon>
        <taxon>Hyphomicrobiales</taxon>
        <taxon>Phyllobacteriaceae</taxon>
        <taxon>Neoaquamicrobium</taxon>
    </lineage>
</organism>
<evidence type="ECO:0000313" key="1">
    <source>
        <dbReference type="EMBL" id="TYR37187.1"/>
    </source>
</evidence>
<sequence length="52" mass="5919">STAISDAGLTKQTLYEVERSNFNRDTYDRAIDSMDAVNFEIQGLIHQAWGRL</sequence>
<protein>
    <submittedName>
        <fullName evidence="1">Plasmid partitioning protein RepA</fullName>
    </submittedName>
</protein>
<keyword evidence="2" id="KW-1185">Reference proteome</keyword>
<feature type="non-terminal residue" evidence="1">
    <location>
        <position position="1"/>
    </location>
</feature>
<proteinExistence type="predicted"/>
<evidence type="ECO:0000313" key="2">
    <source>
        <dbReference type="Proteomes" id="UP000323258"/>
    </source>
</evidence>
<comment type="caution">
    <text evidence="1">The sequence shown here is derived from an EMBL/GenBank/DDBJ whole genome shotgun (WGS) entry which is preliminary data.</text>
</comment>
<reference evidence="1 2" key="1">
    <citation type="submission" date="2019-08" db="EMBL/GenBank/DDBJ databases">
        <authorList>
            <person name="Seo Y.L."/>
        </authorList>
    </citation>
    <scope>NUCLEOTIDE SEQUENCE [LARGE SCALE GENOMIC DNA]</scope>
    <source>
        <strain evidence="1 2">MaA-C15</strain>
    </source>
</reference>
<accession>A0A5D4H990</accession>
<dbReference type="Proteomes" id="UP000323258">
    <property type="component" value="Unassembled WGS sequence"/>
</dbReference>
<name>A0A5D4H990_9HYPH</name>